<dbReference type="InterPro" id="IPR007372">
    <property type="entry name" value="Lipid/polyisoprenoid-bd_YceI"/>
</dbReference>
<proteinExistence type="predicted"/>
<dbReference type="InterPro" id="IPR036761">
    <property type="entry name" value="TTHA0802/YceI-like_sf"/>
</dbReference>
<gene>
    <name evidence="2" type="ORF">SAMN04488122_4529</name>
</gene>
<keyword evidence="3" id="KW-1185">Reference proteome</keyword>
<dbReference type="Proteomes" id="UP000199310">
    <property type="component" value="Unassembled WGS sequence"/>
</dbReference>
<dbReference type="SUPFAM" id="SSF101874">
    <property type="entry name" value="YceI-like"/>
    <property type="match status" value="1"/>
</dbReference>
<evidence type="ECO:0000313" key="3">
    <source>
        <dbReference type="Proteomes" id="UP000199310"/>
    </source>
</evidence>
<dbReference type="EMBL" id="FOJG01000002">
    <property type="protein sequence ID" value="SEW51838.1"/>
    <property type="molecule type" value="Genomic_DNA"/>
</dbReference>
<dbReference type="OrthoDB" id="951410at2"/>
<protein>
    <submittedName>
        <fullName evidence="2">YceI-like domain-containing protein</fullName>
    </submittedName>
</protein>
<dbReference type="PANTHER" id="PTHR34406:SF1">
    <property type="entry name" value="PROTEIN YCEI"/>
    <property type="match status" value="1"/>
</dbReference>
<dbReference type="PANTHER" id="PTHR34406">
    <property type="entry name" value="PROTEIN YCEI"/>
    <property type="match status" value="1"/>
</dbReference>
<sequence length="199" mass="22081">MKLLHYVAAATLITLAACSHENSRSRDFKVNENQSVIDWKGMAPTHFHIGTFNVSGVLETDKQGAITGGHFTIPIASITDTDLPDSLKIALLTHLKSPDFFNIALFPEASFRISSVTYDRSPKSDSNQVTIAGDFSMIGQTHPLRFPATIKAGGDYIQTRAAFKLNRLEWGMQSYNHPDSALYILPEVEIKLNIQSQRM</sequence>
<reference evidence="3" key="1">
    <citation type="submission" date="2016-10" db="EMBL/GenBank/DDBJ databases">
        <authorList>
            <person name="Varghese N."/>
            <person name="Submissions S."/>
        </authorList>
    </citation>
    <scope>NUCLEOTIDE SEQUENCE [LARGE SCALE GENOMIC DNA]</scope>
    <source>
        <strain evidence="3">DSM 3695</strain>
    </source>
</reference>
<evidence type="ECO:0000313" key="2">
    <source>
        <dbReference type="EMBL" id="SEW51838.1"/>
    </source>
</evidence>
<dbReference type="PROSITE" id="PS51257">
    <property type="entry name" value="PROKAR_LIPOPROTEIN"/>
    <property type="match status" value="1"/>
</dbReference>
<evidence type="ECO:0000259" key="1">
    <source>
        <dbReference type="SMART" id="SM00867"/>
    </source>
</evidence>
<dbReference type="AlphaFoldDB" id="A0A1I0S7S0"/>
<dbReference type="RefSeq" id="WP_089898285.1">
    <property type="nucleotide sequence ID" value="NZ_FOJG01000002.1"/>
</dbReference>
<dbReference type="SMART" id="SM00867">
    <property type="entry name" value="YceI"/>
    <property type="match status" value="1"/>
</dbReference>
<accession>A0A1I0S7S0</accession>
<name>A0A1I0S7S0_9BACT</name>
<dbReference type="Pfam" id="PF04264">
    <property type="entry name" value="YceI"/>
    <property type="match status" value="1"/>
</dbReference>
<dbReference type="STRING" id="29529.SAMN04488122_4529"/>
<organism evidence="2 3">
    <name type="scientific">Chitinophaga arvensicola</name>
    <dbReference type="NCBI Taxonomy" id="29529"/>
    <lineage>
        <taxon>Bacteria</taxon>
        <taxon>Pseudomonadati</taxon>
        <taxon>Bacteroidota</taxon>
        <taxon>Chitinophagia</taxon>
        <taxon>Chitinophagales</taxon>
        <taxon>Chitinophagaceae</taxon>
        <taxon>Chitinophaga</taxon>
    </lineage>
</organism>
<feature type="domain" description="Lipid/polyisoprenoid-binding YceI-like" evidence="1">
    <location>
        <begin position="27"/>
        <end position="197"/>
    </location>
</feature>
<dbReference type="Gene3D" id="2.40.128.110">
    <property type="entry name" value="Lipid/polyisoprenoid-binding, YceI-like"/>
    <property type="match status" value="1"/>
</dbReference>